<dbReference type="InterPro" id="IPR011010">
    <property type="entry name" value="DNA_brk_join_enz"/>
</dbReference>
<dbReference type="Gene3D" id="1.10.443.10">
    <property type="entry name" value="Intergrase catalytic core"/>
    <property type="match status" value="1"/>
</dbReference>
<evidence type="ECO:0000256" key="1">
    <source>
        <dbReference type="ARBA" id="ARBA00023172"/>
    </source>
</evidence>
<dbReference type="GO" id="GO:0015074">
    <property type="term" value="P:DNA integration"/>
    <property type="evidence" value="ECO:0007669"/>
    <property type="project" value="InterPro"/>
</dbReference>
<dbReference type="GO" id="GO:0006310">
    <property type="term" value="P:DNA recombination"/>
    <property type="evidence" value="ECO:0007669"/>
    <property type="project" value="UniProtKB-KW"/>
</dbReference>
<dbReference type="AlphaFoldDB" id="D2REV3"/>
<sequence length="275" mass="32421">MNPGRGLDSALIDYRRVKKEFIKYLEQKKLHPDTAQRYIHYLDKYLTKPIRSQEDIFEIMNSCERGYNWLARSIRNLLNFYVEVKGLDEGVAEKLKKACKMKPTGVRAIFISDDEIVEAWENHVINQPEDIRILFKLLIYSGVRASHAVPLLNTFDRAQLIEIEEKGIARYPILEFSKGQKRGYFAYMPLEFAREELRRVKISYRDYTERARYKRVSANTIRKWHYNFMIENDVPESVADFIQGRKPASVGAMHYLAVARQADRLYSQLVNRFPV</sequence>
<evidence type="ECO:0000259" key="2">
    <source>
        <dbReference type="Pfam" id="PF16795"/>
    </source>
</evidence>
<keyword evidence="4" id="KW-1185">Reference proteome</keyword>
<keyword evidence="1" id="KW-0233">DNA recombination</keyword>
<dbReference type="InterPro" id="IPR031857">
    <property type="entry name" value="Integrase_SSV1_C"/>
</dbReference>
<dbReference type="PaxDb" id="572546-Arcpr_1601"/>
<dbReference type="Pfam" id="PF16795">
    <property type="entry name" value="Phage_integr_3"/>
    <property type="match status" value="1"/>
</dbReference>
<protein>
    <recommendedName>
        <fullName evidence="2">Integrase SSV1 C-terminal domain-containing protein</fullName>
    </recommendedName>
</protein>
<dbReference type="EMBL" id="CP001857">
    <property type="protein sequence ID" value="ADB58647.1"/>
    <property type="molecule type" value="Genomic_DNA"/>
</dbReference>
<dbReference type="eggNOG" id="arCOG01244">
    <property type="taxonomic scope" value="Archaea"/>
</dbReference>
<dbReference type="SUPFAM" id="SSF56349">
    <property type="entry name" value="DNA breaking-rejoining enzymes"/>
    <property type="match status" value="1"/>
</dbReference>
<evidence type="ECO:0000313" key="4">
    <source>
        <dbReference type="Proteomes" id="UP000001901"/>
    </source>
</evidence>
<gene>
    <name evidence="3" type="ordered locus">Arcpr_1601</name>
</gene>
<dbReference type="KEGG" id="apo:Arcpr_1601"/>
<reference evidence="3 4" key="1">
    <citation type="journal article" date="2010" name="Stand. Genomic Sci.">
        <title>Complete genome sequence of Archaeoglobus profundus type strain (AV18).</title>
        <authorList>
            <person name="von Jan M."/>
            <person name="Lapidus A."/>
            <person name="Del Rio T.G."/>
            <person name="Copeland A."/>
            <person name="Tice H."/>
            <person name="Cheng J.F."/>
            <person name="Lucas S."/>
            <person name="Chen F."/>
            <person name="Nolan M."/>
            <person name="Goodwin L."/>
            <person name="Han C."/>
            <person name="Pitluck S."/>
            <person name="Liolios K."/>
            <person name="Ivanova N."/>
            <person name="Mavromatis K."/>
            <person name="Ovchinnikova G."/>
            <person name="Chertkov O."/>
            <person name="Pati A."/>
            <person name="Chen A."/>
            <person name="Palaniappan K."/>
            <person name="Land M."/>
            <person name="Hauser L."/>
            <person name="Chang Y.J."/>
            <person name="Jeffries C.D."/>
            <person name="Saunders E."/>
            <person name="Brettin T."/>
            <person name="Detter J.C."/>
            <person name="Chain P."/>
            <person name="Eichinger K."/>
            <person name="Huber H."/>
            <person name="Spring S."/>
            <person name="Rohde M."/>
            <person name="Goker M."/>
            <person name="Wirth R."/>
            <person name="Woyke T."/>
            <person name="Bristow J."/>
            <person name="Eisen J.A."/>
            <person name="Markowitz V."/>
            <person name="Hugenholtz P."/>
            <person name="Kyrpides N.C."/>
            <person name="Klenk H.P."/>
        </authorList>
    </citation>
    <scope>NUCLEOTIDE SEQUENCE [LARGE SCALE GENOMIC DNA]</scope>
    <source>
        <strain evidence="4">DSM 5631 / JCM 9629 / NBRC 100127 / Av18</strain>
    </source>
</reference>
<evidence type="ECO:0000313" key="3">
    <source>
        <dbReference type="EMBL" id="ADB58647.1"/>
    </source>
</evidence>
<dbReference type="STRING" id="572546.Arcpr_1601"/>
<organism evidence="3 4">
    <name type="scientific">Archaeoglobus profundus (strain DSM 5631 / JCM 9629 / NBRC 100127 / Av18)</name>
    <dbReference type="NCBI Taxonomy" id="572546"/>
    <lineage>
        <taxon>Archaea</taxon>
        <taxon>Methanobacteriati</taxon>
        <taxon>Methanobacteriota</taxon>
        <taxon>Archaeoglobi</taxon>
        <taxon>Archaeoglobales</taxon>
        <taxon>Archaeoglobaceae</taxon>
        <taxon>Archaeoglobus</taxon>
    </lineage>
</organism>
<dbReference type="GO" id="GO:0003677">
    <property type="term" value="F:DNA binding"/>
    <property type="evidence" value="ECO:0007669"/>
    <property type="project" value="InterPro"/>
</dbReference>
<accession>D2REV3</accession>
<dbReference type="HOGENOM" id="CLU_062372_0_0_2"/>
<dbReference type="InterPro" id="IPR013762">
    <property type="entry name" value="Integrase-like_cat_sf"/>
</dbReference>
<proteinExistence type="predicted"/>
<name>D2REV3_ARCPA</name>
<dbReference type="Proteomes" id="UP000001901">
    <property type="component" value="Chromosome"/>
</dbReference>
<feature type="domain" description="Integrase SSV1 C-terminal" evidence="2">
    <location>
        <begin position="109"/>
        <end position="271"/>
    </location>
</feature>